<dbReference type="PANTHER" id="PTHR45527">
    <property type="entry name" value="NONRIBOSOMAL PEPTIDE SYNTHETASE"/>
    <property type="match status" value="1"/>
</dbReference>
<dbReference type="KEGG" id="dfi:AXF13_05270"/>
<dbReference type="SUPFAM" id="SSF52777">
    <property type="entry name" value="CoA-dependent acyltransferases"/>
    <property type="match status" value="2"/>
</dbReference>
<dbReference type="Pfam" id="PF00501">
    <property type="entry name" value="AMP-binding"/>
    <property type="match status" value="1"/>
</dbReference>
<keyword evidence="8" id="KW-1185">Reference proteome</keyword>
<dbReference type="GO" id="GO:0016874">
    <property type="term" value="F:ligase activity"/>
    <property type="evidence" value="ECO:0007669"/>
    <property type="project" value="UniProtKB-KW"/>
</dbReference>
<dbReference type="InterPro" id="IPR009081">
    <property type="entry name" value="PP-bd_ACP"/>
</dbReference>
<evidence type="ECO:0000256" key="4">
    <source>
        <dbReference type="ARBA" id="ARBA00022598"/>
    </source>
</evidence>
<evidence type="ECO:0000256" key="2">
    <source>
        <dbReference type="ARBA" id="ARBA00022450"/>
    </source>
</evidence>
<reference evidence="8" key="1">
    <citation type="submission" date="2016-02" db="EMBL/GenBank/DDBJ databases">
        <authorList>
            <person name="Holder M.E."/>
            <person name="Ajami N.J."/>
            <person name="Petrosino J.F."/>
        </authorList>
    </citation>
    <scope>NUCLEOTIDE SEQUENCE [LARGE SCALE GENOMIC DNA]</scope>
    <source>
        <strain evidence="8">CCUG 45958</strain>
    </source>
</reference>
<dbReference type="GO" id="GO:0031177">
    <property type="term" value="F:phosphopantetheine binding"/>
    <property type="evidence" value="ECO:0007669"/>
    <property type="project" value="InterPro"/>
</dbReference>
<dbReference type="STRING" id="44742.AXF13_05270"/>
<dbReference type="GO" id="GO:0044550">
    <property type="term" value="P:secondary metabolite biosynthetic process"/>
    <property type="evidence" value="ECO:0007669"/>
    <property type="project" value="TreeGrafter"/>
</dbReference>
<dbReference type="GO" id="GO:0000036">
    <property type="term" value="F:acyl carrier activity"/>
    <property type="evidence" value="ECO:0007669"/>
    <property type="project" value="TreeGrafter"/>
</dbReference>
<protein>
    <submittedName>
        <fullName evidence="7">Pyochelin synthetase</fullName>
    </submittedName>
</protein>
<evidence type="ECO:0000259" key="6">
    <source>
        <dbReference type="PROSITE" id="PS50075"/>
    </source>
</evidence>
<dbReference type="PROSITE" id="PS00455">
    <property type="entry name" value="AMP_BINDING"/>
    <property type="match status" value="1"/>
</dbReference>
<sequence length="1125" mass="124388">MQSERISKTALSGMEKLNALARRAKNKKLPSRWVVKAAPDAMYKPFPLSDMQQAYWIGRDKDIGGGGVAMQSYVEIDCPALDVARLQQALDTLVSRHPMLRAVVLEDGRQQVLPLPRRLSVREENLQHLDAEAREQRLNDIAMEMIATVSDLSVWPQSEVRFSRLSPSGAGRLHFRFDQWAIDGRSFQIIFEELGTLYASPQTALPPLRITFRDYLTALEQSKNGVEYFESERYWMDRLKSLPPPPPLPRRSSPASPATPDMVTRRADILTEKETLALKSICAEMGLSHASALGAAYGEVLALWSGTRRFTLNTPRFNRELSWHPDINNIIGEFATFTLLEFDDAQGVSFRDKAAKFQEETWTSLRHGQVSGMSLLRELARIKGSAESASMPVVFTAMPDGASDGADLDEHIRAMGILHRLYGSTPQVHLDCVFSIFSGKLHIYWDSRDSQFPDGLIGDMFQEFMRLVRLLASQKEAWERPRLAELPETQKKARQTAAAAPEPLPDTDLLRLFSHQAWSHPENIAIFCGEDAVSYHALHDAVFRVSQQIQKMLCGVVARPEQLPPHGGCVAVLMRRGWKAVAAVLAVMAAGRPFLPLDASCPAARLETLVRIGGAVAVITDEPCSHAAESLRLPGLVFDSSSPEAGSDRHYPVHERQFLHAPHAAAYVMLTSGTTGTPKAVTIGQKGLMNAVLHSNRRFKVTREDRFLAITAMHHDMSMYDIFGALTAGAAIVILAPEKASDPRHWVETIMRRGASIWNSVPGFHSALMKHCRKQGIQLPLRLHILGGDWIPPGTLASIAEFCPGSELYSCGGPTETTLWNILHPVRRLDPEWPSIPYGVPIANNSYYIMDSALNELPDWVAGEMYCSGIGVCMHTTGGDENSFVAHPRTGERLYRTGDMGRYRPGGIIEILGRKDFQINIGGYRADPVEIESALTTCSGVVRAILLPVSMRADGSDGESRTVLGAWVETDGRRPLPEELSEFLQKSFPLAMIPRLWAIEDQTPMTANGKVDRKAVGRLLAEIAGKGSMKGKNIRRPAQTPLEKLVARQWAEVLDTEEPPLDANFFHSGGDSLRAMQIIGRIREVIPVPLPLSVFFISPTVEGVANAILERLAVEAPAQQAAQEA</sequence>
<dbReference type="PANTHER" id="PTHR45527:SF10">
    <property type="entry name" value="PYOCHELIN SYNTHASE PCHF"/>
    <property type="match status" value="1"/>
</dbReference>
<dbReference type="Gene3D" id="3.40.50.12780">
    <property type="entry name" value="N-terminal domain of ligase-like"/>
    <property type="match status" value="1"/>
</dbReference>
<dbReference type="GO" id="GO:0005737">
    <property type="term" value="C:cytoplasm"/>
    <property type="evidence" value="ECO:0007669"/>
    <property type="project" value="TreeGrafter"/>
</dbReference>
<feature type="domain" description="Carrier" evidence="6">
    <location>
        <begin position="1037"/>
        <end position="1112"/>
    </location>
</feature>
<dbReference type="Gene3D" id="3.30.300.30">
    <property type="match status" value="1"/>
</dbReference>
<evidence type="ECO:0000313" key="8">
    <source>
        <dbReference type="Proteomes" id="UP000069241"/>
    </source>
</evidence>
<dbReference type="InterPro" id="IPR001242">
    <property type="entry name" value="Condensation_dom"/>
</dbReference>
<dbReference type="InterPro" id="IPR000873">
    <property type="entry name" value="AMP-dep_synth/lig_dom"/>
</dbReference>
<dbReference type="FunFam" id="3.30.559.10:FF:000023">
    <property type="entry name" value="Non-ribosomal peptide synthetase"/>
    <property type="match status" value="1"/>
</dbReference>
<feature type="compositionally biased region" description="Basic and acidic residues" evidence="5">
    <location>
        <begin position="482"/>
        <end position="491"/>
    </location>
</feature>
<dbReference type="Pfam" id="PF00550">
    <property type="entry name" value="PP-binding"/>
    <property type="match status" value="1"/>
</dbReference>
<dbReference type="CDD" id="cd19535">
    <property type="entry name" value="Cyc_NRPS"/>
    <property type="match status" value="1"/>
</dbReference>
<evidence type="ECO:0000313" key="7">
    <source>
        <dbReference type="EMBL" id="AMD89571.1"/>
    </source>
</evidence>
<keyword evidence="2" id="KW-0596">Phosphopantetheine</keyword>
<dbReference type="Gene3D" id="1.10.1200.10">
    <property type="entry name" value="ACP-like"/>
    <property type="match status" value="1"/>
</dbReference>
<dbReference type="AlphaFoldDB" id="A0A109W3Z9"/>
<dbReference type="Gene3D" id="3.30.559.30">
    <property type="entry name" value="Nonribosomal peptide synthetase, condensation domain"/>
    <property type="match status" value="1"/>
</dbReference>
<proteinExistence type="predicted"/>
<keyword evidence="4" id="KW-0436">Ligase</keyword>
<organism evidence="7 8">
    <name type="scientific">Desulfovibrio fairfieldensis</name>
    <dbReference type="NCBI Taxonomy" id="44742"/>
    <lineage>
        <taxon>Bacteria</taxon>
        <taxon>Pseudomonadati</taxon>
        <taxon>Thermodesulfobacteriota</taxon>
        <taxon>Desulfovibrionia</taxon>
        <taxon>Desulfovibrionales</taxon>
        <taxon>Desulfovibrionaceae</taxon>
        <taxon>Desulfovibrio</taxon>
    </lineage>
</organism>
<comment type="cofactor">
    <cofactor evidence="1">
        <name>pantetheine 4'-phosphate</name>
        <dbReference type="ChEBI" id="CHEBI:47942"/>
    </cofactor>
</comment>
<gene>
    <name evidence="7" type="ORF">AXF13_05270</name>
</gene>
<dbReference type="InterPro" id="IPR036736">
    <property type="entry name" value="ACP-like_sf"/>
</dbReference>
<dbReference type="InterPro" id="IPR006162">
    <property type="entry name" value="Ppantetheine_attach_site"/>
</dbReference>
<feature type="region of interest" description="Disordered" evidence="5">
    <location>
        <begin position="482"/>
        <end position="501"/>
    </location>
</feature>
<dbReference type="InterPro" id="IPR023213">
    <property type="entry name" value="CAT-like_dom_sf"/>
</dbReference>
<keyword evidence="3" id="KW-0597">Phosphoprotein</keyword>
<dbReference type="SUPFAM" id="SSF47336">
    <property type="entry name" value="ACP-like"/>
    <property type="match status" value="1"/>
</dbReference>
<dbReference type="SUPFAM" id="SSF56801">
    <property type="entry name" value="Acetyl-CoA synthetase-like"/>
    <property type="match status" value="1"/>
</dbReference>
<dbReference type="PROSITE" id="PS00012">
    <property type="entry name" value="PHOSPHOPANTETHEINE"/>
    <property type="match status" value="1"/>
</dbReference>
<name>A0A109W3Z9_9BACT</name>
<dbReference type="Gene3D" id="3.30.559.10">
    <property type="entry name" value="Chloramphenicol acetyltransferase-like domain"/>
    <property type="match status" value="1"/>
</dbReference>
<dbReference type="EMBL" id="CP014229">
    <property type="protein sequence ID" value="AMD89571.1"/>
    <property type="molecule type" value="Genomic_DNA"/>
</dbReference>
<dbReference type="GO" id="GO:0043041">
    <property type="term" value="P:amino acid activation for nonribosomal peptide biosynthetic process"/>
    <property type="evidence" value="ECO:0007669"/>
    <property type="project" value="TreeGrafter"/>
</dbReference>
<dbReference type="Proteomes" id="UP000069241">
    <property type="component" value="Chromosome"/>
</dbReference>
<dbReference type="InterPro" id="IPR057737">
    <property type="entry name" value="Condensation_MtbB-like"/>
</dbReference>
<evidence type="ECO:0000256" key="5">
    <source>
        <dbReference type="SAM" id="MobiDB-lite"/>
    </source>
</evidence>
<accession>A0A109W3Z9</accession>
<dbReference type="InterPro" id="IPR042099">
    <property type="entry name" value="ANL_N_sf"/>
</dbReference>
<dbReference type="Pfam" id="PF00668">
    <property type="entry name" value="Condensation"/>
    <property type="match status" value="1"/>
</dbReference>
<dbReference type="PROSITE" id="PS50075">
    <property type="entry name" value="CARRIER"/>
    <property type="match status" value="1"/>
</dbReference>
<evidence type="ECO:0000256" key="1">
    <source>
        <dbReference type="ARBA" id="ARBA00001957"/>
    </source>
</evidence>
<dbReference type="InterPro" id="IPR045851">
    <property type="entry name" value="AMP-bd_C_sf"/>
</dbReference>
<dbReference type="InterPro" id="IPR020806">
    <property type="entry name" value="PKS_PP-bd"/>
</dbReference>
<evidence type="ECO:0000256" key="3">
    <source>
        <dbReference type="ARBA" id="ARBA00022553"/>
    </source>
</evidence>
<dbReference type="InterPro" id="IPR020845">
    <property type="entry name" value="AMP-binding_CS"/>
</dbReference>
<dbReference type="SMART" id="SM00823">
    <property type="entry name" value="PKS_PP"/>
    <property type="match status" value="1"/>
</dbReference>